<evidence type="ECO:0008006" key="2">
    <source>
        <dbReference type="Google" id="ProtNLM"/>
    </source>
</evidence>
<dbReference type="InterPro" id="IPR036691">
    <property type="entry name" value="Endo/exonu/phosph_ase_sf"/>
</dbReference>
<dbReference type="EMBL" id="HBUF01089764">
    <property type="protein sequence ID" value="CAG6635377.1"/>
    <property type="molecule type" value="Transcribed_RNA"/>
</dbReference>
<dbReference type="PANTHER" id="PTHR33776">
    <property type="entry name" value="ENDO/EXONUCLEASE/PHOSPHATASE DOMAIN-CONTAINING PROTEIN"/>
    <property type="match status" value="1"/>
</dbReference>
<proteinExistence type="predicted"/>
<dbReference type="Gene3D" id="3.60.10.10">
    <property type="entry name" value="Endonuclease/exonuclease/phosphatase"/>
    <property type="match status" value="1"/>
</dbReference>
<evidence type="ECO:0000313" key="1">
    <source>
        <dbReference type="EMBL" id="CAG6635377.1"/>
    </source>
</evidence>
<organism evidence="1">
    <name type="scientific">Cacopsylla melanoneura</name>
    <dbReference type="NCBI Taxonomy" id="428564"/>
    <lineage>
        <taxon>Eukaryota</taxon>
        <taxon>Metazoa</taxon>
        <taxon>Ecdysozoa</taxon>
        <taxon>Arthropoda</taxon>
        <taxon>Hexapoda</taxon>
        <taxon>Insecta</taxon>
        <taxon>Pterygota</taxon>
        <taxon>Neoptera</taxon>
        <taxon>Paraneoptera</taxon>
        <taxon>Hemiptera</taxon>
        <taxon>Sternorrhyncha</taxon>
        <taxon>Psylloidea</taxon>
        <taxon>Psyllidae</taxon>
        <taxon>Psyllinae</taxon>
        <taxon>Cacopsylla</taxon>
    </lineage>
</organism>
<sequence length="453" mass="53374">MFNILNNITSVTTKCEILKDIPTWQSKLNNEYLSVLHVNLMSIERKWDLLCINLDPVIEQLDILVLTEIDVNEVQATAYQLRGFNQVSKCRVGKGGGGVMVFVRDTFHIEDMMYNFDQAENLLLKIHDTKSKMKYILVAVYRSPKLDLNKFLTDLDFWLKNATKKDDLVIMIGDINVCLLKKTNVNMRYLNILNQNTMIPMIREITREEMLAGAVTVSSIDHINLRCKNNTIATASIICDKPADHYYIALRISKDNPGDPRRNNKVIKRILDTKKIQEEISKVDWNKLIELNDPQKVYFDTINEFNKIYCSCTKSVEFKKEHILTPWVSKRTLLEINKKNELYSQWKNNKNAFKYERYKEQRNIVTNLIKKEKRIYYYKKFKDAKGDMRKTWRLINELMDRKRKESPEEVLKKNFKTDDAKTLANNFNINFIQQIKNIQLPKRSRTRATCKSD</sequence>
<dbReference type="SUPFAM" id="SSF56219">
    <property type="entry name" value="DNase I-like"/>
    <property type="match status" value="1"/>
</dbReference>
<name>A0A8D8QPP2_9HEMI</name>
<dbReference type="PANTHER" id="PTHR33776:SF4">
    <property type="entry name" value="ENDONUCLEASE_EXONUCLEASE_PHOSPHATASE DOMAIN-CONTAINING PROTEIN"/>
    <property type="match status" value="1"/>
</dbReference>
<protein>
    <recommendedName>
        <fullName evidence="2">Endonuclease/exonuclease/phosphatase domain-containing protein</fullName>
    </recommendedName>
</protein>
<dbReference type="AlphaFoldDB" id="A0A8D8QPP2"/>
<accession>A0A8D8QPP2</accession>
<reference evidence="1" key="1">
    <citation type="submission" date="2021-05" db="EMBL/GenBank/DDBJ databases">
        <authorList>
            <person name="Alioto T."/>
            <person name="Alioto T."/>
            <person name="Gomez Garrido J."/>
        </authorList>
    </citation>
    <scope>NUCLEOTIDE SEQUENCE</scope>
</reference>